<keyword evidence="1" id="KW-0378">Hydrolase</keyword>
<dbReference type="EMBL" id="MK500325">
    <property type="protein sequence ID" value="QBK85402.1"/>
    <property type="molecule type" value="Genomic_DNA"/>
</dbReference>
<dbReference type="SUPFAM" id="SSF54060">
    <property type="entry name" value="His-Me finger endonucleases"/>
    <property type="match status" value="1"/>
</dbReference>
<evidence type="ECO:0000313" key="1">
    <source>
        <dbReference type="EMBL" id="QBK85402.1"/>
    </source>
</evidence>
<name>A0A481YQE3_9VIRU</name>
<dbReference type="GO" id="GO:0004519">
    <property type="term" value="F:endonuclease activity"/>
    <property type="evidence" value="ECO:0007669"/>
    <property type="project" value="UniProtKB-KW"/>
</dbReference>
<accession>A0A481YQE3</accession>
<protein>
    <submittedName>
        <fullName evidence="1">HNH endonuclease</fullName>
    </submittedName>
</protein>
<dbReference type="Gene3D" id="3.90.75.20">
    <property type="match status" value="1"/>
</dbReference>
<proteinExistence type="predicted"/>
<keyword evidence="1" id="KW-0540">Nuclease</keyword>
<reference evidence="1" key="1">
    <citation type="journal article" date="2019" name="MBio">
        <title>Virus Genomes from Deep Sea Sediments Expand the Ocean Megavirome and Support Independent Origins of Viral Gigantism.</title>
        <authorList>
            <person name="Backstrom D."/>
            <person name="Yutin N."/>
            <person name="Jorgensen S.L."/>
            <person name="Dharamshi J."/>
            <person name="Homa F."/>
            <person name="Zaremba-Niedwiedzka K."/>
            <person name="Spang A."/>
            <person name="Wolf Y.I."/>
            <person name="Koonin E.V."/>
            <person name="Ettema T.J."/>
        </authorList>
    </citation>
    <scope>NUCLEOTIDE SEQUENCE</scope>
</reference>
<organism evidence="1">
    <name type="scientific">Iridovirus LCIVAC01</name>
    <dbReference type="NCBI Taxonomy" id="2506607"/>
    <lineage>
        <taxon>Viruses</taxon>
        <taxon>Varidnaviria</taxon>
        <taxon>Bamfordvirae</taxon>
        <taxon>Nucleocytoviricota</taxon>
        <taxon>Megaviricetes</taxon>
        <taxon>Pimascovirales</taxon>
        <taxon>Pimascovirales incertae sedis</taxon>
        <taxon>Iridoviridae</taxon>
    </lineage>
</organism>
<gene>
    <name evidence="1" type="ORF">LCIVAC01_02110</name>
</gene>
<keyword evidence="1" id="KW-0255">Endonuclease</keyword>
<dbReference type="InterPro" id="IPR044925">
    <property type="entry name" value="His-Me_finger_sf"/>
</dbReference>
<sequence>MSSQKELWKSITYKDLKTPYEVSDHGQIRNRNIKKISKQRVNDLGYITSQITIKEQKILKYIYVSVHKEVARAFIPNPNNFKEVNHKDKNPHNNKVDNLEWCHSGSKGVQKTAYGYKWKGIES</sequence>